<dbReference type="Proteomes" id="UP000054144">
    <property type="component" value="Unassembled WGS sequence"/>
</dbReference>
<feature type="region of interest" description="Disordered" evidence="1">
    <location>
        <begin position="13"/>
        <end position="45"/>
    </location>
</feature>
<protein>
    <submittedName>
        <fullName evidence="2">Uncharacterized protein</fullName>
    </submittedName>
</protein>
<proteinExistence type="predicted"/>
<keyword evidence="3" id="KW-1185">Reference proteome</keyword>
<name>A0A0D7AFJ8_9AGAR</name>
<evidence type="ECO:0000256" key="1">
    <source>
        <dbReference type="SAM" id="MobiDB-lite"/>
    </source>
</evidence>
<dbReference type="AlphaFoldDB" id="A0A0D7AFJ8"/>
<sequence>MILPSTLCKDTPLGPNSAIPSEYGPFRTATKNDATTHATNPGTSKVPGNSCGAIVCEANPLKQTLRLPRKGSKSAIPDIKVIIRLLVQNTLRICFTSILAELKHAVSRSNTDHGIPTTNGARVEQEVVVAATRCLRGDQTLTARLSVKASDEEVEGAARGVHILLERLAECSSLEVPDDADSMADVQVPPEIVNHINRGTFFTKQDCAMAKWHGYDWSLPKSLATERANQALAALKTGMGLFAENKCWGNVELL</sequence>
<gene>
    <name evidence="2" type="ORF">FISHEDRAFT_57800</name>
</gene>
<evidence type="ECO:0000313" key="2">
    <source>
        <dbReference type="EMBL" id="KIY50086.1"/>
    </source>
</evidence>
<organism evidence="2 3">
    <name type="scientific">Fistulina hepatica ATCC 64428</name>
    <dbReference type="NCBI Taxonomy" id="1128425"/>
    <lineage>
        <taxon>Eukaryota</taxon>
        <taxon>Fungi</taxon>
        <taxon>Dikarya</taxon>
        <taxon>Basidiomycota</taxon>
        <taxon>Agaricomycotina</taxon>
        <taxon>Agaricomycetes</taxon>
        <taxon>Agaricomycetidae</taxon>
        <taxon>Agaricales</taxon>
        <taxon>Fistulinaceae</taxon>
        <taxon>Fistulina</taxon>
    </lineage>
</organism>
<accession>A0A0D7AFJ8</accession>
<reference evidence="2 3" key="1">
    <citation type="journal article" date="2015" name="Fungal Genet. Biol.">
        <title>Evolution of novel wood decay mechanisms in Agaricales revealed by the genome sequences of Fistulina hepatica and Cylindrobasidium torrendii.</title>
        <authorList>
            <person name="Floudas D."/>
            <person name="Held B.W."/>
            <person name="Riley R."/>
            <person name="Nagy L.G."/>
            <person name="Koehler G."/>
            <person name="Ransdell A.S."/>
            <person name="Younus H."/>
            <person name="Chow J."/>
            <person name="Chiniquy J."/>
            <person name="Lipzen A."/>
            <person name="Tritt A."/>
            <person name="Sun H."/>
            <person name="Haridas S."/>
            <person name="LaButti K."/>
            <person name="Ohm R.A."/>
            <person name="Kues U."/>
            <person name="Blanchette R.A."/>
            <person name="Grigoriev I.V."/>
            <person name="Minto R.E."/>
            <person name="Hibbett D.S."/>
        </authorList>
    </citation>
    <scope>NUCLEOTIDE SEQUENCE [LARGE SCALE GENOMIC DNA]</scope>
    <source>
        <strain evidence="2 3">ATCC 64428</strain>
    </source>
</reference>
<dbReference type="EMBL" id="KN881694">
    <property type="protein sequence ID" value="KIY50086.1"/>
    <property type="molecule type" value="Genomic_DNA"/>
</dbReference>
<feature type="compositionally biased region" description="Polar residues" evidence="1">
    <location>
        <begin position="29"/>
        <end position="45"/>
    </location>
</feature>
<evidence type="ECO:0000313" key="3">
    <source>
        <dbReference type="Proteomes" id="UP000054144"/>
    </source>
</evidence>